<keyword evidence="4" id="KW-1185">Reference proteome</keyword>
<dbReference type="InterPro" id="IPR018711">
    <property type="entry name" value="NAGPA"/>
</dbReference>
<reference evidence="3 4" key="1">
    <citation type="submission" date="2024-04" db="EMBL/GenBank/DDBJ databases">
        <title>draft genome sequnece of Paenibacillus filicis.</title>
        <authorList>
            <person name="Kim D.-U."/>
        </authorList>
    </citation>
    <scope>NUCLEOTIDE SEQUENCE [LARGE SCALE GENOMIC DNA]</scope>
    <source>
        <strain evidence="3 4">KACC14197</strain>
    </source>
</reference>
<keyword evidence="1" id="KW-1133">Transmembrane helix</keyword>
<evidence type="ECO:0000313" key="4">
    <source>
        <dbReference type="Proteomes" id="UP001469365"/>
    </source>
</evidence>
<name>A0ABU9DKZ3_9BACL</name>
<keyword evidence="3" id="KW-0326">Glycosidase</keyword>
<comment type="caution">
    <text evidence="3">The sequence shown here is derived from an EMBL/GenBank/DDBJ whole genome shotgun (WGS) entry which is preliminary data.</text>
</comment>
<dbReference type="RefSeq" id="WP_341415524.1">
    <property type="nucleotide sequence ID" value="NZ_JBBPCC010000006.1"/>
</dbReference>
<evidence type="ECO:0000256" key="1">
    <source>
        <dbReference type="SAM" id="Phobius"/>
    </source>
</evidence>
<evidence type="ECO:0000259" key="2">
    <source>
        <dbReference type="Pfam" id="PF09992"/>
    </source>
</evidence>
<feature type="domain" description="Phosphodiester glycosidase" evidence="2">
    <location>
        <begin position="125"/>
        <end position="244"/>
    </location>
</feature>
<protein>
    <submittedName>
        <fullName evidence="3">Phosphodiester glycosidase family protein</fullName>
    </submittedName>
</protein>
<gene>
    <name evidence="3" type="ORF">WMW72_11055</name>
</gene>
<dbReference type="Pfam" id="PF09992">
    <property type="entry name" value="NAGPA"/>
    <property type="match status" value="1"/>
</dbReference>
<keyword evidence="1" id="KW-0812">Transmembrane</keyword>
<accession>A0ABU9DKZ3</accession>
<dbReference type="EMBL" id="JBBPCC010000006">
    <property type="protein sequence ID" value="MEK8128443.1"/>
    <property type="molecule type" value="Genomic_DNA"/>
</dbReference>
<sequence>MPRWTRADTNYLLLLLTGFVLGTWIGWLWGGQASNHTASLQQERGAYQYAAYQAADGTLLHTMRTSPDNVKLLAIGTNVTDTDEYGINGGFFWNGDLLSIAVEGDLPLKGQPHDYGSGWSNIDVPKGTLVWDKQSRQFSVQIVEAANQLQVSDRGRYWAQGGVSMSLQAEDRWRSQAIAEDMPLIDQRRLRSAAVYDSDGQLWMIVSDKPSTTSQFRQAILETVAPGKLVDGVFLDGDGSSQMRNAETKLLGDRRAVYQMMSLIRQSLDR</sequence>
<proteinExistence type="predicted"/>
<evidence type="ECO:0000313" key="3">
    <source>
        <dbReference type="EMBL" id="MEK8128443.1"/>
    </source>
</evidence>
<keyword evidence="3" id="KW-0378">Hydrolase</keyword>
<dbReference type="GO" id="GO:0016798">
    <property type="term" value="F:hydrolase activity, acting on glycosyl bonds"/>
    <property type="evidence" value="ECO:0007669"/>
    <property type="project" value="UniProtKB-KW"/>
</dbReference>
<feature type="transmembrane region" description="Helical" evidence="1">
    <location>
        <begin position="12"/>
        <end position="30"/>
    </location>
</feature>
<organism evidence="3 4">
    <name type="scientific">Paenibacillus filicis</name>
    <dbReference type="NCBI Taxonomy" id="669464"/>
    <lineage>
        <taxon>Bacteria</taxon>
        <taxon>Bacillati</taxon>
        <taxon>Bacillota</taxon>
        <taxon>Bacilli</taxon>
        <taxon>Bacillales</taxon>
        <taxon>Paenibacillaceae</taxon>
        <taxon>Paenibacillus</taxon>
    </lineage>
</organism>
<keyword evidence="1" id="KW-0472">Membrane</keyword>
<dbReference type="Proteomes" id="UP001469365">
    <property type="component" value="Unassembled WGS sequence"/>
</dbReference>